<keyword evidence="1" id="KW-0472">Membrane</keyword>
<feature type="transmembrane region" description="Helical" evidence="1">
    <location>
        <begin position="35"/>
        <end position="52"/>
    </location>
</feature>
<evidence type="ECO:0000256" key="1">
    <source>
        <dbReference type="SAM" id="Phobius"/>
    </source>
</evidence>
<name>A0ABN6M7A0_9BACT</name>
<gene>
    <name evidence="2" type="ORF">DPPLL_31230</name>
</gene>
<dbReference type="NCBIfam" id="NF038143">
    <property type="entry name" value="HYxxLL"/>
    <property type="match status" value="1"/>
</dbReference>
<keyword evidence="1" id="KW-0812">Transmembrane</keyword>
<keyword evidence="3" id="KW-1185">Reference proteome</keyword>
<keyword evidence="1" id="KW-1133">Transmembrane helix</keyword>
<sequence>MAAPTLAEKQQQILAHEETLARQLALAVLEKPTPPIWMILIPIFFIFFAWKLKQYSRGLEDFSHHYLISRRRALEAAITAEETGKKVDLNALLEAAQAVPEEAKPLYRDWLSLLTEHYRSLLAAHGASHAALVRACYRDKTSYLLCCTSLARAELAFSKALVPEMQGNTDDLRDVIDRMEKALAQLHRQESEQIFG</sequence>
<dbReference type="EMBL" id="AP025516">
    <property type="protein sequence ID" value="BDD88758.1"/>
    <property type="molecule type" value="Genomic_DNA"/>
</dbReference>
<dbReference type="Proteomes" id="UP000830055">
    <property type="component" value="Chromosome"/>
</dbReference>
<dbReference type="RefSeq" id="WP_284152093.1">
    <property type="nucleotide sequence ID" value="NZ_AP025516.1"/>
</dbReference>
<protein>
    <submittedName>
        <fullName evidence="2">Uncharacterized protein</fullName>
    </submittedName>
</protein>
<organism evidence="2 3">
    <name type="scientific">Desulfofustis limnaeus</name>
    <dbReference type="NCBI Taxonomy" id="2740163"/>
    <lineage>
        <taxon>Bacteria</taxon>
        <taxon>Pseudomonadati</taxon>
        <taxon>Thermodesulfobacteriota</taxon>
        <taxon>Desulfobulbia</taxon>
        <taxon>Desulfobulbales</taxon>
        <taxon>Desulfocapsaceae</taxon>
        <taxon>Desulfofustis</taxon>
    </lineage>
</organism>
<reference evidence="2 3" key="1">
    <citation type="submission" date="2022-01" db="EMBL/GenBank/DDBJ databases">
        <title>Desulfofustis limnae sp. nov., a novel mesophilic sulfate-reducing bacterium isolated from marsh soil.</title>
        <authorList>
            <person name="Watanabe M."/>
            <person name="Takahashi A."/>
            <person name="Kojima H."/>
            <person name="Fukui M."/>
        </authorList>
    </citation>
    <scope>NUCLEOTIDE SEQUENCE [LARGE SCALE GENOMIC DNA]</scope>
    <source>
        <strain evidence="2 3">PPLL</strain>
    </source>
</reference>
<accession>A0ABN6M7A0</accession>
<evidence type="ECO:0000313" key="2">
    <source>
        <dbReference type="EMBL" id="BDD88758.1"/>
    </source>
</evidence>
<proteinExistence type="predicted"/>
<evidence type="ECO:0000313" key="3">
    <source>
        <dbReference type="Proteomes" id="UP000830055"/>
    </source>
</evidence>